<reference evidence="3" key="1">
    <citation type="submission" date="2017-02" db="UniProtKB">
        <authorList>
            <consortium name="WormBaseParasite"/>
        </authorList>
    </citation>
    <scope>IDENTIFICATION</scope>
</reference>
<proteinExistence type="predicted"/>
<organism evidence="2 3">
    <name type="scientific">Strongyloides papillosus</name>
    <name type="common">Intestinal threadworm</name>
    <dbReference type="NCBI Taxonomy" id="174720"/>
    <lineage>
        <taxon>Eukaryota</taxon>
        <taxon>Metazoa</taxon>
        <taxon>Ecdysozoa</taxon>
        <taxon>Nematoda</taxon>
        <taxon>Chromadorea</taxon>
        <taxon>Rhabditida</taxon>
        <taxon>Tylenchina</taxon>
        <taxon>Panagrolaimomorpha</taxon>
        <taxon>Strongyloidoidea</taxon>
        <taxon>Strongyloididae</taxon>
        <taxon>Strongyloides</taxon>
    </lineage>
</organism>
<feature type="region of interest" description="Disordered" evidence="1">
    <location>
        <begin position="15"/>
        <end position="50"/>
    </location>
</feature>
<protein>
    <submittedName>
        <fullName evidence="3">DDE_Tnp_1_7 domain-containing protein</fullName>
    </submittedName>
</protein>
<dbReference type="WBParaSite" id="SPAL_0000210900.1">
    <property type="protein sequence ID" value="SPAL_0000210900.1"/>
    <property type="gene ID" value="SPAL_0000210900"/>
</dbReference>
<feature type="compositionally biased region" description="Basic and acidic residues" evidence="1">
    <location>
        <begin position="73"/>
        <end position="86"/>
    </location>
</feature>
<sequence length="153" mass="17527">MDSFELQEYIQYEGSINNPIIIDNSDSDAESEQLPPPPEAPTLNTYDFEKDSEDEILVADDYELPFMRDKVDEMDHSDQDEQLHESDDYELPFMEDDDDGSSISESDLCTTAPDMDEYNRICFLHQDDFPRRGTNTNSGIWDCATGILIHING</sequence>
<evidence type="ECO:0000313" key="2">
    <source>
        <dbReference type="Proteomes" id="UP000046392"/>
    </source>
</evidence>
<dbReference type="AlphaFoldDB" id="A0A0N5B7T4"/>
<name>A0A0N5B7T4_STREA</name>
<evidence type="ECO:0000256" key="1">
    <source>
        <dbReference type="SAM" id="MobiDB-lite"/>
    </source>
</evidence>
<dbReference type="Proteomes" id="UP000046392">
    <property type="component" value="Unplaced"/>
</dbReference>
<accession>A0A0N5B7T4</accession>
<feature type="compositionally biased region" description="Low complexity" evidence="1">
    <location>
        <begin position="15"/>
        <end position="24"/>
    </location>
</feature>
<evidence type="ECO:0000313" key="3">
    <source>
        <dbReference type="WBParaSite" id="SPAL_0000210900.1"/>
    </source>
</evidence>
<feature type="compositionally biased region" description="Acidic residues" evidence="1">
    <location>
        <begin position="87"/>
        <end position="100"/>
    </location>
</feature>
<keyword evidence="2" id="KW-1185">Reference proteome</keyword>
<feature type="region of interest" description="Disordered" evidence="1">
    <location>
        <begin position="73"/>
        <end position="109"/>
    </location>
</feature>